<gene>
    <name evidence="2" type="ORF">C4D60_Mb06t29180</name>
</gene>
<dbReference type="Proteomes" id="UP000317650">
    <property type="component" value="Chromosome 6"/>
</dbReference>
<dbReference type="InterPro" id="IPR026797">
    <property type="entry name" value="HAUS_6"/>
</dbReference>
<dbReference type="EMBL" id="PYDT01000009">
    <property type="protein sequence ID" value="THU51266.1"/>
    <property type="molecule type" value="Genomic_DNA"/>
</dbReference>
<dbReference type="GO" id="GO:0070652">
    <property type="term" value="C:HAUS complex"/>
    <property type="evidence" value="ECO:0007669"/>
    <property type="project" value="InterPro"/>
</dbReference>
<dbReference type="GO" id="GO:0008017">
    <property type="term" value="F:microtubule binding"/>
    <property type="evidence" value="ECO:0007669"/>
    <property type="project" value="TreeGrafter"/>
</dbReference>
<dbReference type="GO" id="GO:1990498">
    <property type="term" value="C:mitotic spindle microtubule"/>
    <property type="evidence" value="ECO:0007669"/>
    <property type="project" value="TreeGrafter"/>
</dbReference>
<dbReference type="STRING" id="52838.A0A4V4H491"/>
<evidence type="ECO:0000313" key="2">
    <source>
        <dbReference type="EMBL" id="THU51266.1"/>
    </source>
</evidence>
<evidence type="ECO:0000313" key="3">
    <source>
        <dbReference type="Proteomes" id="UP000317650"/>
    </source>
</evidence>
<keyword evidence="3" id="KW-1185">Reference proteome</keyword>
<organism evidence="2 3">
    <name type="scientific">Musa balbisiana</name>
    <name type="common">Banana</name>
    <dbReference type="NCBI Taxonomy" id="52838"/>
    <lineage>
        <taxon>Eukaryota</taxon>
        <taxon>Viridiplantae</taxon>
        <taxon>Streptophyta</taxon>
        <taxon>Embryophyta</taxon>
        <taxon>Tracheophyta</taxon>
        <taxon>Spermatophyta</taxon>
        <taxon>Magnoliopsida</taxon>
        <taxon>Liliopsida</taxon>
        <taxon>Zingiberales</taxon>
        <taxon>Musaceae</taxon>
        <taxon>Musa</taxon>
    </lineage>
</organism>
<reference evidence="2 3" key="1">
    <citation type="journal article" date="2019" name="Nat. Plants">
        <title>Genome sequencing of Musa balbisiana reveals subgenome evolution and function divergence in polyploid bananas.</title>
        <authorList>
            <person name="Yao X."/>
        </authorList>
    </citation>
    <scope>NUCLEOTIDE SEQUENCE [LARGE SCALE GENOMIC DNA]</scope>
    <source>
        <strain evidence="3">cv. DH-PKW</strain>
        <tissue evidence="2">Leaves</tissue>
    </source>
</reference>
<dbReference type="AlphaFoldDB" id="A0A4V4H491"/>
<sequence length="517" mass="57317">MQYNEKFVELLWQLSVHALREVHVRTFAADVASNPLPPALTDASYQHAAALLPVTKARIALERQRFLKNANAAVHRQTTWSNLAHEMTAEFRGLCAEENSHLVAKATCLWETLLAQRDQHEVLASGPIEDLIAHREHRYRISGSSLAANMGLSSHVPHSDVLSVASGEISLPIDIHEQMDSPHNQGISESFSKMVDRGGIGYPTFDVAEILRRWTHALQRIHKQSLYLVKANNGEGPELLRTSSENDANGHAEFLATTLAEHRQHLVSIQDIVADEIIELNSRLSSLQLENVSKSPVLKLPHLISLAPNSSAKSMHTPKLTTITAQSIQESLPVGTSAESQFTNDHRDGAAKENDDYDVQSIRRSVREAALTRPSNNSELIVESTEDDSSEHFFMPISNGVSVKVVDTDFVPKPQQLALSPPDIHVPRSFKDFLINTEGQLDSVPRSNNLYGLDGHTNQTGLIQPAFLNSRKAYVDIDDAMDQVFSPPLLMESSFFQDTYEDLLAPLSETDAALIEY</sequence>
<dbReference type="PANTHER" id="PTHR16151">
    <property type="entry name" value="HAUS AUGMIN-LIKE COMPLEX SUBUNIT 6"/>
    <property type="match status" value="1"/>
</dbReference>
<comment type="caution">
    <text evidence="2">The sequence shown here is derived from an EMBL/GenBank/DDBJ whole genome shotgun (WGS) entry which is preliminary data.</text>
</comment>
<dbReference type="PANTHER" id="PTHR16151:SF2">
    <property type="entry name" value="HAUS AUGMIN-LIKE COMPLEX SUBUNIT 6"/>
    <property type="match status" value="1"/>
</dbReference>
<evidence type="ECO:0000259" key="1">
    <source>
        <dbReference type="Pfam" id="PF14661"/>
    </source>
</evidence>
<accession>A0A4V4H491</accession>
<dbReference type="InterPro" id="IPR028163">
    <property type="entry name" value="HAUS_6_N"/>
</dbReference>
<dbReference type="Pfam" id="PF14661">
    <property type="entry name" value="HAUS6_N"/>
    <property type="match status" value="1"/>
</dbReference>
<feature type="domain" description="HAUS augmin-like complex subunit 6 N-terminal" evidence="1">
    <location>
        <begin position="5"/>
        <end position="99"/>
    </location>
</feature>
<dbReference type="GO" id="GO:0051225">
    <property type="term" value="P:spindle assembly"/>
    <property type="evidence" value="ECO:0007669"/>
    <property type="project" value="InterPro"/>
</dbReference>
<proteinExistence type="predicted"/>
<name>A0A4V4H491_MUSBA</name>
<protein>
    <recommendedName>
        <fullName evidence="1">HAUS augmin-like complex subunit 6 N-terminal domain-containing protein</fullName>
    </recommendedName>
</protein>